<feature type="region of interest" description="Disordered" evidence="1">
    <location>
        <begin position="121"/>
        <end position="141"/>
    </location>
</feature>
<name>A0AAV0Z787_VICFA</name>
<proteinExistence type="predicted"/>
<dbReference type="PANTHER" id="PTHR16266:SF17">
    <property type="entry name" value="BRWD3"/>
    <property type="match status" value="1"/>
</dbReference>
<feature type="region of interest" description="Disordered" evidence="1">
    <location>
        <begin position="1"/>
        <end position="24"/>
    </location>
</feature>
<gene>
    <name evidence="2" type="ORF">VFH_I047120</name>
</gene>
<dbReference type="GO" id="GO:0008360">
    <property type="term" value="P:regulation of cell shape"/>
    <property type="evidence" value="ECO:0007669"/>
    <property type="project" value="TreeGrafter"/>
</dbReference>
<accession>A0AAV0Z787</accession>
<keyword evidence="3" id="KW-1185">Reference proteome</keyword>
<reference evidence="2 3" key="1">
    <citation type="submission" date="2023-01" db="EMBL/GenBank/DDBJ databases">
        <authorList>
            <person name="Kreplak J."/>
        </authorList>
    </citation>
    <scope>NUCLEOTIDE SEQUENCE [LARGE SCALE GENOMIC DNA]</scope>
</reference>
<sequence length="141" mass="15927">MVARIRKSVTESHNSTKPIVGEVDTNPPIQSVKDVVYLFDEGAFSGENPIVKKSKSKSYYVIEGVWAKEENVPKFKNSWLNHDNIVTCSRDGSAIIWIPKSRRSHGRSGRWARAYHLKVPSPPMPLQPQRGGPRQRILPIP</sequence>
<dbReference type="PANTHER" id="PTHR16266">
    <property type="entry name" value="WD REPEAT DOMAIN 9"/>
    <property type="match status" value="1"/>
</dbReference>
<dbReference type="EMBL" id="OX451735">
    <property type="protein sequence ID" value="CAI8592587.1"/>
    <property type="molecule type" value="Genomic_DNA"/>
</dbReference>
<evidence type="ECO:0000313" key="3">
    <source>
        <dbReference type="Proteomes" id="UP001157006"/>
    </source>
</evidence>
<dbReference type="GO" id="GO:0006357">
    <property type="term" value="P:regulation of transcription by RNA polymerase II"/>
    <property type="evidence" value="ECO:0007669"/>
    <property type="project" value="TreeGrafter"/>
</dbReference>
<evidence type="ECO:0000313" key="2">
    <source>
        <dbReference type="EMBL" id="CAI8592587.1"/>
    </source>
</evidence>
<evidence type="ECO:0000256" key="1">
    <source>
        <dbReference type="SAM" id="MobiDB-lite"/>
    </source>
</evidence>
<dbReference type="Proteomes" id="UP001157006">
    <property type="component" value="Chromosome 1S"/>
</dbReference>
<dbReference type="InterPro" id="IPR052060">
    <property type="entry name" value="Bromo_WD_repeat"/>
</dbReference>
<organism evidence="2 3">
    <name type="scientific">Vicia faba</name>
    <name type="common">Broad bean</name>
    <name type="synonym">Faba vulgaris</name>
    <dbReference type="NCBI Taxonomy" id="3906"/>
    <lineage>
        <taxon>Eukaryota</taxon>
        <taxon>Viridiplantae</taxon>
        <taxon>Streptophyta</taxon>
        <taxon>Embryophyta</taxon>
        <taxon>Tracheophyta</taxon>
        <taxon>Spermatophyta</taxon>
        <taxon>Magnoliopsida</taxon>
        <taxon>eudicotyledons</taxon>
        <taxon>Gunneridae</taxon>
        <taxon>Pentapetalae</taxon>
        <taxon>rosids</taxon>
        <taxon>fabids</taxon>
        <taxon>Fabales</taxon>
        <taxon>Fabaceae</taxon>
        <taxon>Papilionoideae</taxon>
        <taxon>50 kb inversion clade</taxon>
        <taxon>NPAAA clade</taxon>
        <taxon>Hologalegina</taxon>
        <taxon>IRL clade</taxon>
        <taxon>Fabeae</taxon>
        <taxon>Vicia</taxon>
    </lineage>
</organism>
<protein>
    <submittedName>
        <fullName evidence="2">Uncharacterized protein</fullName>
    </submittedName>
</protein>
<dbReference type="GO" id="GO:0007010">
    <property type="term" value="P:cytoskeleton organization"/>
    <property type="evidence" value="ECO:0007669"/>
    <property type="project" value="TreeGrafter"/>
</dbReference>
<dbReference type="GO" id="GO:0005634">
    <property type="term" value="C:nucleus"/>
    <property type="evidence" value="ECO:0007669"/>
    <property type="project" value="TreeGrafter"/>
</dbReference>
<dbReference type="AlphaFoldDB" id="A0AAV0Z787"/>